<keyword evidence="2" id="KW-0812">Transmembrane</keyword>
<dbReference type="EMBL" id="MGGD01000002">
    <property type="protein sequence ID" value="OGM21712.1"/>
    <property type="molecule type" value="Genomic_DNA"/>
</dbReference>
<evidence type="ECO:0000256" key="1">
    <source>
        <dbReference type="ARBA" id="ARBA00022729"/>
    </source>
</evidence>
<keyword evidence="2" id="KW-0472">Membrane</keyword>
<keyword evidence="1" id="KW-0732">Signal</keyword>
<proteinExistence type="predicted"/>
<name>A0A1F7Y376_9BACT</name>
<gene>
    <name evidence="4" type="ORF">A2771_04095</name>
</gene>
<keyword evidence="2" id="KW-1133">Transmembrane helix</keyword>
<evidence type="ECO:0000256" key="2">
    <source>
        <dbReference type="SAM" id="Phobius"/>
    </source>
</evidence>
<dbReference type="Proteomes" id="UP000176741">
    <property type="component" value="Unassembled WGS sequence"/>
</dbReference>
<evidence type="ECO:0000313" key="4">
    <source>
        <dbReference type="EMBL" id="OGM21712.1"/>
    </source>
</evidence>
<dbReference type="AlphaFoldDB" id="A0A1F7Y376"/>
<evidence type="ECO:0000313" key="5">
    <source>
        <dbReference type="Proteomes" id="UP000176741"/>
    </source>
</evidence>
<dbReference type="InterPro" id="IPR032812">
    <property type="entry name" value="SbsA_Ig"/>
</dbReference>
<accession>A0A1F7Y376</accession>
<sequence>MKSVLVKNKKIIIITVVILLVLFVLGIRSAIEKTSQAIPTPTPIPSPTPIPFSLINIFPSAGTQEMANPSIALQYTFSSKIDLNTAKVTVKPYIETAFSKDESETTLYVRPTGEWKFETEYTLEIDIKSQNRESLTEKIEHSFKFTNPIDSPLTE</sequence>
<comment type="caution">
    <text evidence="4">The sequence shown here is derived from an EMBL/GenBank/DDBJ whole genome shotgun (WGS) entry which is preliminary data.</text>
</comment>
<dbReference type="Pfam" id="PF13205">
    <property type="entry name" value="Big_5"/>
    <property type="match status" value="1"/>
</dbReference>
<feature type="domain" description="SbsA Ig-like" evidence="3">
    <location>
        <begin position="51"/>
        <end position="146"/>
    </location>
</feature>
<feature type="transmembrane region" description="Helical" evidence="2">
    <location>
        <begin position="12"/>
        <end position="31"/>
    </location>
</feature>
<reference evidence="4 5" key="1">
    <citation type="journal article" date="2016" name="Nat. Commun.">
        <title>Thousands of microbial genomes shed light on interconnected biogeochemical processes in an aquifer system.</title>
        <authorList>
            <person name="Anantharaman K."/>
            <person name="Brown C.T."/>
            <person name="Hug L.A."/>
            <person name="Sharon I."/>
            <person name="Castelle C.J."/>
            <person name="Probst A.J."/>
            <person name="Thomas B.C."/>
            <person name="Singh A."/>
            <person name="Wilkins M.J."/>
            <person name="Karaoz U."/>
            <person name="Brodie E.L."/>
            <person name="Williams K.H."/>
            <person name="Hubbard S.S."/>
            <person name="Banfield J.F."/>
        </authorList>
    </citation>
    <scope>NUCLEOTIDE SEQUENCE [LARGE SCALE GENOMIC DNA]</scope>
</reference>
<organism evidence="4 5">
    <name type="scientific">Candidatus Woesebacteria bacterium RIFCSPHIGHO2_01_FULL_38_26b</name>
    <dbReference type="NCBI Taxonomy" id="1802491"/>
    <lineage>
        <taxon>Bacteria</taxon>
        <taxon>Candidatus Woeseibacteriota</taxon>
    </lineage>
</organism>
<evidence type="ECO:0000259" key="3">
    <source>
        <dbReference type="Pfam" id="PF13205"/>
    </source>
</evidence>
<protein>
    <recommendedName>
        <fullName evidence="3">SbsA Ig-like domain-containing protein</fullName>
    </recommendedName>
</protein>